<dbReference type="CDD" id="cd03801">
    <property type="entry name" value="GT4_PimA-like"/>
    <property type="match status" value="1"/>
</dbReference>
<protein>
    <submittedName>
        <fullName evidence="1">Glycosyl transferase</fullName>
    </submittedName>
</protein>
<dbReference type="OrthoDB" id="5443996at2"/>
<comment type="caution">
    <text evidence="1">The sequence shown here is derived from an EMBL/GenBank/DDBJ whole genome shotgun (WGS) entry which is preliminary data.</text>
</comment>
<reference evidence="1 2" key="1">
    <citation type="submission" date="2015-12" db="EMBL/GenBank/DDBJ databases">
        <title>Draft genome sequence of Mesorhizobium sp. UFLA 01-765, a multitolerant efficient symbiont and plant-growth promoting strain isolated from Zn-mining soil using Leucaena leucocephala as a trap plant.</title>
        <authorList>
            <person name="Rangel W.M."/>
            <person name="Thijs S."/>
            <person name="Longatti S.M."/>
            <person name="Moreira F.M."/>
            <person name="Weyens N."/>
            <person name="Vangronsveld J."/>
            <person name="Van Hamme J.D."/>
            <person name="Bottos E.M."/>
            <person name="Rineau F."/>
        </authorList>
    </citation>
    <scope>NUCLEOTIDE SEQUENCE [LARGE SCALE GENOMIC DNA]</scope>
    <source>
        <strain evidence="1 2">UFLA 01-765</strain>
    </source>
</reference>
<keyword evidence="1" id="KW-0808">Transferase</keyword>
<dbReference type="PANTHER" id="PTHR45947">
    <property type="entry name" value="SULFOQUINOVOSYL TRANSFERASE SQD2"/>
    <property type="match status" value="1"/>
</dbReference>
<sequence length="362" mass="39229">MRIAFYAPLKSPNDPVASGDRQMARMLVKALEHGGHSVELASELRLYLREPEPKSFDALKVEAREEAARLTKLWDRDGKPDLWFSYHPYYKAPDLIGPELASAFAVPYVTAEASYSRRRNVGLWADTQALVTRAVEQAALNICFTQRDRQGLTDAIPGATFGMLPPFIDISGFREMPARGCPARLVTVAMMRPGDKVDSYRMLAQALGPIGHLPWTLSVVGDGPARDEVKAQFAGLPADRIEWLGAIEPAAVPDVLYSGGIYVWPGCGEAYGVAYLEAQAAGLPVVAQDTAGVPEVVRHGQTGLLTPPGDVAAFTSAIERFLAGNDERTIMAAEARRFILEERCLGAAAARLAELLAKIPVS</sequence>
<accession>A0A101KUK2</accession>
<gene>
    <name evidence="1" type="ORF">AU467_02020</name>
</gene>
<dbReference type="Pfam" id="PF13692">
    <property type="entry name" value="Glyco_trans_1_4"/>
    <property type="match status" value="1"/>
</dbReference>
<dbReference type="Gene3D" id="3.40.50.2000">
    <property type="entry name" value="Glycogen Phosphorylase B"/>
    <property type="match status" value="2"/>
</dbReference>
<name>A0A101KUK2_RHILI</name>
<dbReference type="AlphaFoldDB" id="A0A101KUK2"/>
<proteinExistence type="predicted"/>
<dbReference type="Proteomes" id="UP000053176">
    <property type="component" value="Unassembled WGS sequence"/>
</dbReference>
<evidence type="ECO:0000313" key="1">
    <source>
        <dbReference type="EMBL" id="KUM27197.1"/>
    </source>
</evidence>
<dbReference type="EMBL" id="LPWA01000098">
    <property type="protein sequence ID" value="KUM27197.1"/>
    <property type="molecule type" value="Genomic_DNA"/>
</dbReference>
<dbReference type="InterPro" id="IPR050194">
    <property type="entry name" value="Glycosyltransferase_grp1"/>
</dbReference>
<dbReference type="GO" id="GO:0016757">
    <property type="term" value="F:glycosyltransferase activity"/>
    <property type="evidence" value="ECO:0007669"/>
    <property type="project" value="TreeGrafter"/>
</dbReference>
<dbReference type="PANTHER" id="PTHR45947:SF3">
    <property type="entry name" value="SULFOQUINOVOSYL TRANSFERASE SQD2"/>
    <property type="match status" value="1"/>
</dbReference>
<organism evidence="1 2">
    <name type="scientific">Rhizobium loti</name>
    <name type="common">Mesorhizobium loti</name>
    <dbReference type="NCBI Taxonomy" id="381"/>
    <lineage>
        <taxon>Bacteria</taxon>
        <taxon>Pseudomonadati</taxon>
        <taxon>Pseudomonadota</taxon>
        <taxon>Alphaproteobacteria</taxon>
        <taxon>Hyphomicrobiales</taxon>
        <taxon>Phyllobacteriaceae</taxon>
        <taxon>Mesorhizobium</taxon>
    </lineage>
</organism>
<evidence type="ECO:0000313" key="2">
    <source>
        <dbReference type="Proteomes" id="UP000053176"/>
    </source>
</evidence>
<dbReference type="SUPFAM" id="SSF53756">
    <property type="entry name" value="UDP-Glycosyltransferase/glycogen phosphorylase"/>
    <property type="match status" value="1"/>
</dbReference>